<proteinExistence type="predicted"/>
<dbReference type="Gene3D" id="3.40.710.10">
    <property type="entry name" value="DD-peptidase/beta-lactamase superfamily"/>
    <property type="match status" value="1"/>
</dbReference>
<evidence type="ECO:0000259" key="2">
    <source>
        <dbReference type="Pfam" id="PF00144"/>
    </source>
</evidence>
<dbReference type="InterPro" id="IPR050491">
    <property type="entry name" value="AmpC-like"/>
</dbReference>
<dbReference type="Proteomes" id="UP000256769">
    <property type="component" value="Unassembled WGS sequence"/>
</dbReference>
<dbReference type="InterPro" id="IPR001466">
    <property type="entry name" value="Beta-lactam-related"/>
</dbReference>
<dbReference type="GO" id="GO:0016787">
    <property type="term" value="F:hydrolase activity"/>
    <property type="evidence" value="ECO:0007669"/>
    <property type="project" value="UniProtKB-KW"/>
</dbReference>
<gene>
    <name evidence="3" type="ORF">DRF59_18545</name>
</gene>
<organism evidence="3 4">
    <name type="scientific">Chryseobacterium flavum</name>
    <dbReference type="NCBI Taxonomy" id="415851"/>
    <lineage>
        <taxon>Bacteria</taxon>
        <taxon>Pseudomonadati</taxon>
        <taxon>Bacteroidota</taxon>
        <taxon>Flavobacteriia</taxon>
        <taxon>Flavobacteriales</taxon>
        <taxon>Weeksellaceae</taxon>
        <taxon>Chryseobacterium group</taxon>
        <taxon>Chryseobacterium</taxon>
    </lineage>
</organism>
<dbReference type="OrthoDB" id="9793489at2"/>
<name>A0A3D9CGJ7_9FLAO</name>
<dbReference type="AlphaFoldDB" id="A0A3D9CGJ7"/>
<dbReference type="PANTHER" id="PTHR46825">
    <property type="entry name" value="D-ALANYL-D-ALANINE-CARBOXYPEPTIDASE/ENDOPEPTIDASE AMPH"/>
    <property type="match status" value="1"/>
</dbReference>
<keyword evidence="1" id="KW-0732">Signal</keyword>
<sequence length="344" mass="38463">MIFKTFFLSVISVLCPMIINAQSADPYIKKIDSIAAASSPVSFNGVILISQGGKTKYIKANGYKDFEHKIPLKVNDQFEIMSNSKQITAVLILQEAEKGNLDLQTPVRNYLPELTQPWADTVTIHYLLNHTHGITDLKKPLLFKPGSDFKYGNLSYILLGKILQNTSGKSFSELAGNLFKKLKMERTFCYSKQNNQALVCGFMNNENHFTKVEDSFLDDSILSAAGIISTAEDLAKWNQALYKGKLLSPRFQKAMLTASAQSQHNVFGKDKTGFGYNVRIIKEKGLDYFGVTGLGDGFTCLNVYFPTVDTSLIILENQMPENREYWSYKEAAIKNVVLESIAGK</sequence>
<dbReference type="PANTHER" id="PTHR46825:SF9">
    <property type="entry name" value="BETA-LACTAMASE-RELATED DOMAIN-CONTAINING PROTEIN"/>
    <property type="match status" value="1"/>
</dbReference>
<feature type="domain" description="Beta-lactamase-related" evidence="2">
    <location>
        <begin position="46"/>
        <end position="324"/>
    </location>
</feature>
<reference evidence="3 4" key="1">
    <citation type="journal article" date="2007" name="Int. J. Syst. Evol. Microbiol.">
        <title>Chryseobacterium flavum sp. nov., isolated from polluted soil.</title>
        <authorList>
            <person name="Zhou Y."/>
            <person name="Dong J."/>
            <person name="Wang X."/>
            <person name="Huang X."/>
            <person name="Zhang K.Y."/>
            <person name="Zhang Y.Q."/>
            <person name="Guo Y.F."/>
            <person name="Lai R."/>
            <person name="Li W.J."/>
        </authorList>
    </citation>
    <scope>NUCLEOTIDE SEQUENCE [LARGE SCALE GENOMIC DNA]</scope>
    <source>
        <strain evidence="3 4">KCTC 12877</strain>
    </source>
</reference>
<feature type="chain" id="PRO_5017572519" evidence="1">
    <location>
        <begin position="24"/>
        <end position="344"/>
    </location>
</feature>
<evidence type="ECO:0000313" key="3">
    <source>
        <dbReference type="EMBL" id="REC64876.1"/>
    </source>
</evidence>
<accession>A0A3D9CGJ7</accession>
<evidence type="ECO:0000256" key="1">
    <source>
        <dbReference type="SAM" id="SignalP"/>
    </source>
</evidence>
<evidence type="ECO:0000313" key="4">
    <source>
        <dbReference type="Proteomes" id="UP000256769"/>
    </source>
</evidence>
<protein>
    <submittedName>
        <fullName evidence="3">Serine hydrolase</fullName>
    </submittedName>
</protein>
<keyword evidence="4" id="KW-1185">Reference proteome</keyword>
<dbReference type="Pfam" id="PF00144">
    <property type="entry name" value="Beta-lactamase"/>
    <property type="match status" value="1"/>
</dbReference>
<dbReference type="SUPFAM" id="SSF56601">
    <property type="entry name" value="beta-lactamase/transpeptidase-like"/>
    <property type="match status" value="1"/>
</dbReference>
<keyword evidence="3" id="KW-0378">Hydrolase</keyword>
<comment type="caution">
    <text evidence="3">The sequence shown here is derived from an EMBL/GenBank/DDBJ whole genome shotgun (WGS) entry which is preliminary data.</text>
</comment>
<dbReference type="InterPro" id="IPR012338">
    <property type="entry name" value="Beta-lactam/transpept-like"/>
</dbReference>
<dbReference type="EMBL" id="QNUE01000022">
    <property type="protein sequence ID" value="REC64876.1"/>
    <property type="molecule type" value="Genomic_DNA"/>
</dbReference>
<feature type="signal peptide" evidence="1">
    <location>
        <begin position="1"/>
        <end position="23"/>
    </location>
</feature>